<sequence>MKLQKKIVVVTGGGSGLGRELVLALLKRGASVAAVDINAPTLEETVKLAGMNSANLATYAVNIADRAQVEALPEQVISRFGAVDGIINNAGVIQPFVKLKDLDYAAIDRVMNVNLFGTLYMTKAFLPHLLARPEAHITNISSMGGFLPVPGQTIYGASKAAVKLMTEGLSSELQGTNVRVTVVFPGAMGTNIAENSGVMNTLKMTGAEAPPVKILSADKAARIVLDGIESNQYRVLVGNDARLMDAIYRLHPQRAARFILNQMSGLLSQ</sequence>
<dbReference type="AlphaFoldDB" id="A0A084SMU5"/>
<proteinExistence type="inferred from homology"/>
<dbReference type="PANTHER" id="PTHR44196:SF1">
    <property type="entry name" value="DEHYDROGENASE_REDUCTASE SDR FAMILY MEMBER 7B"/>
    <property type="match status" value="1"/>
</dbReference>
<dbReference type="PRINTS" id="PR00080">
    <property type="entry name" value="SDRFAMILY"/>
</dbReference>
<dbReference type="SMART" id="SM00822">
    <property type="entry name" value="PKS_KR"/>
    <property type="match status" value="1"/>
</dbReference>
<protein>
    <submittedName>
        <fullName evidence="5">Short-chain dehydrogenase</fullName>
    </submittedName>
</protein>
<reference evidence="5 6" key="1">
    <citation type="submission" date="2014-07" db="EMBL/GenBank/DDBJ databases">
        <title>Draft Genome Sequence of Gephyronic Acid Producer, Cystobacter violaceus Strain Cb vi76.</title>
        <authorList>
            <person name="Stevens D.C."/>
            <person name="Young J."/>
            <person name="Carmichael R."/>
            <person name="Tan J."/>
            <person name="Taylor R.E."/>
        </authorList>
    </citation>
    <scope>NUCLEOTIDE SEQUENCE [LARGE SCALE GENOMIC DNA]</scope>
    <source>
        <strain evidence="5 6">Cb vi76</strain>
    </source>
</reference>
<dbReference type="Proteomes" id="UP000028547">
    <property type="component" value="Unassembled WGS sequence"/>
</dbReference>
<evidence type="ECO:0000256" key="2">
    <source>
        <dbReference type="ARBA" id="ARBA00023002"/>
    </source>
</evidence>
<dbReference type="PRINTS" id="PR00081">
    <property type="entry name" value="GDHRDH"/>
</dbReference>
<dbReference type="InterPro" id="IPR036291">
    <property type="entry name" value="NAD(P)-bd_dom_sf"/>
</dbReference>
<comment type="caution">
    <text evidence="5">The sequence shown here is derived from an EMBL/GenBank/DDBJ whole genome shotgun (WGS) entry which is preliminary data.</text>
</comment>
<dbReference type="GO" id="GO:0016020">
    <property type="term" value="C:membrane"/>
    <property type="evidence" value="ECO:0007669"/>
    <property type="project" value="TreeGrafter"/>
</dbReference>
<dbReference type="Pfam" id="PF00106">
    <property type="entry name" value="adh_short"/>
    <property type="match status" value="1"/>
</dbReference>
<gene>
    <name evidence="5" type="ORF">Q664_33435</name>
</gene>
<dbReference type="SUPFAM" id="SSF51735">
    <property type="entry name" value="NAD(P)-binding Rossmann-fold domains"/>
    <property type="match status" value="1"/>
</dbReference>
<dbReference type="InterPro" id="IPR020904">
    <property type="entry name" value="Sc_DH/Rdtase_CS"/>
</dbReference>
<dbReference type="InterPro" id="IPR002347">
    <property type="entry name" value="SDR_fam"/>
</dbReference>
<dbReference type="Gene3D" id="3.40.50.720">
    <property type="entry name" value="NAD(P)-binding Rossmann-like Domain"/>
    <property type="match status" value="1"/>
</dbReference>
<evidence type="ECO:0000259" key="4">
    <source>
        <dbReference type="SMART" id="SM00822"/>
    </source>
</evidence>
<evidence type="ECO:0000256" key="1">
    <source>
        <dbReference type="ARBA" id="ARBA00006484"/>
    </source>
</evidence>
<keyword evidence="2" id="KW-0560">Oxidoreductase</keyword>
<organism evidence="5 6">
    <name type="scientific">Archangium violaceum Cb vi76</name>
    <dbReference type="NCBI Taxonomy" id="1406225"/>
    <lineage>
        <taxon>Bacteria</taxon>
        <taxon>Pseudomonadati</taxon>
        <taxon>Myxococcota</taxon>
        <taxon>Myxococcia</taxon>
        <taxon>Myxococcales</taxon>
        <taxon>Cystobacterineae</taxon>
        <taxon>Archangiaceae</taxon>
        <taxon>Archangium</taxon>
    </lineage>
</organism>
<dbReference type="PROSITE" id="PS00061">
    <property type="entry name" value="ADH_SHORT"/>
    <property type="match status" value="1"/>
</dbReference>
<accession>A0A084SMU5</accession>
<dbReference type="InterPro" id="IPR057326">
    <property type="entry name" value="KR_dom"/>
</dbReference>
<dbReference type="GO" id="GO:0016491">
    <property type="term" value="F:oxidoreductase activity"/>
    <property type="evidence" value="ECO:0007669"/>
    <property type="project" value="UniProtKB-KW"/>
</dbReference>
<dbReference type="CDD" id="cd05233">
    <property type="entry name" value="SDR_c"/>
    <property type="match status" value="1"/>
</dbReference>
<name>A0A084SMU5_9BACT</name>
<evidence type="ECO:0000313" key="6">
    <source>
        <dbReference type="Proteomes" id="UP000028547"/>
    </source>
</evidence>
<feature type="domain" description="Ketoreductase" evidence="4">
    <location>
        <begin position="6"/>
        <end position="195"/>
    </location>
</feature>
<dbReference type="EMBL" id="JPMI01000233">
    <property type="protein sequence ID" value="KFA89780.1"/>
    <property type="molecule type" value="Genomic_DNA"/>
</dbReference>
<dbReference type="RefSeq" id="WP_043404295.1">
    <property type="nucleotide sequence ID" value="NZ_JPMI01000233.1"/>
</dbReference>
<evidence type="ECO:0000313" key="5">
    <source>
        <dbReference type="EMBL" id="KFA89780.1"/>
    </source>
</evidence>
<dbReference type="PANTHER" id="PTHR44196">
    <property type="entry name" value="DEHYDROGENASE/REDUCTASE SDR FAMILY MEMBER 7B"/>
    <property type="match status" value="1"/>
</dbReference>
<comment type="similarity">
    <text evidence="1 3">Belongs to the short-chain dehydrogenases/reductases (SDR) family.</text>
</comment>
<evidence type="ECO:0000256" key="3">
    <source>
        <dbReference type="RuleBase" id="RU000363"/>
    </source>
</evidence>